<comment type="similarity">
    <text evidence="7">Belongs to the binding-protein-dependent transport system permease family.</text>
</comment>
<dbReference type="PANTHER" id="PTHR30043:SF1">
    <property type="entry name" value="ABC TRANSPORT SYSTEM PERMEASE PROTEIN P69"/>
    <property type="match status" value="1"/>
</dbReference>
<organism evidence="10 11">
    <name type="scientific">Pannonibacter tanglangensis</name>
    <dbReference type="NCBI Taxonomy" id="2750084"/>
    <lineage>
        <taxon>Bacteria</taxon>
        <taxon>Pseudomonadati</taxon>
        <taxon>Pseudomonadota</taxon>
        <taxon>Alphaproteobacteria</taxon>
        <taxon>Hyphomicrobiales</taxon>
        <taxon>Stappiaceae</taxon>
        <taxon>Pannonibacter</taxon>
    </lineage>
</organism>
<dbReference type="SUPFAM" id="SSF161098">
    <property type="entry name" value="MetI-like"/>
    <property type="match status" value="1"/>
</dbReference>
<evidence type="ECO:0000256" key="3">
    <source>
        <dbReference type="ARBA" id="ARBA00022475"/>
    </source>
</evidence>
<reference evidence="10 11" key="1">
    <citation type="submission" date="2020-01" db="EMBL/GenBank/DDBJ databases">
        <authorList>
            <person name="Peng S.Y."/>
            <person name="Li J."/>
            <person name="Wang M."/>
            <person name="Wang L."/>
            <person name="Wang C.Q."/>
            <person name="Wang J.R."/>
        </authorList>
    </citation>
    <scope>NUCLEOTIDE SEQUENCE [LARGE SCALE GENOMIC DNA]</scope>
    <source>
        <strain evidence="10 11">XCT-34</strain>
    </source>
</reference>
<evidence type="ECO:0000256" key="8">
    <source>
        <dbReference type="SAM" id="MobiDB-lite"/>
    </source>
</evidence>
<evidence type="ECO:0000256" key="6">
    <source>
        <dbReference type="ARBA" id="ARBA00023136"/>
    </source>
</evidence>
<gene>
    <name evidence="10" type="primary">phnE</name>
    <name evidence="10" type="ORF">GWI71_02615</name>
</gene>
<dbReference type="EMBL" id="JAABLP010000001">
    <property type="protein sequence ID" value="NBN62562.1"/>
    <property type="molecule type" value="Genomic_DNA"/>
</dbReference>
<keyword evidence="3" id="KW-1003">Cell membrane</keyword>
<evidence type="ECO:0000256" key="2">
    <source>
        <dbReference type="ARBA" id="ARBA00022448"/>
    </source>
</evidence>
<dbReference type="CDD" id="cd06261">
    <property type="entry name" value="TM_PBP2"/>
    <property type="match status" value="1"/>
</dbReference>
<keyword evidence="6 7" id="KW-0472">Membrane</keyword>
<dbReference type="PANTHER" id="PTHR30043">
    <property type="entry name" value="PHOSPHONATES TRANSPORT SYSTEM PERMEASE PROTEIN"/>
    <property type="match status" value="1"/>
</dbReference>
<evidence type="ECO:0000256" key="5">
    <source>
        <dbReference type="ARBA" id="ARBA00022989"/>
    </source>
</evidence>
<feature type="transmembrane region" description="Helical" evidence="7">
    <location>
        <begin position="85"/>
        <end position="105"/>
    </location>
</feature>
<dbReference type="InterPro" id="IPR000515">
    <property type="entry name" value="MetI-like"/>
</dbReference>
<feature type="domain" description="ABC transmembrane type-1" evidence="9">
    <location>
        <begin position="149"/>
        <end position="332"/>
    </location>
</feature>
<evidence type="ECO:0000256" key="1">
    <source>
        <dbReference type="ARBA" id="ARBA00004651"/>
    </source>
</evidence>
<accession>A0ABW9ZCK0</accession>
<keyword evidence="2 7" id="KW-0813">Transport</keyword>
<dbReference type="Proteomes" id="UP000541347">
    <property type="component" value="Unassembled WGS sequence"/>
</dbReference>
<evidence type="ECO:0000313" key="11">
    <source>
        <dbReference type="Proteomes" id="UP000541347"/>
    </source>
</evidence>
<sequence>MTPSSKPARRPSRSNPRKREGRGHARALLVSACRRRAGPARGPDRPAPVPSLGALALSAQATLSQNPRLREIGDAYARLSRNRSLYTLLLIVVCAVIIVGGFMVADEANSGSFWGGLSNFFDYPADIITGTYAAGWGWFAIVWGYMPFLVETINIAILSTILGFALGALLSFVASRNLVRNRVLVFCMRRIMDICRAFPELVIALVLVLSLGPTPLAAVIAVAFHTIGALAKLFSEVNENADMKPVDGLKSVGATWGQQMRFGVLPQVLPNFLSYGLLRLEINVRASAILGFVGAGGLGAELKKVVDWNYAADISAIIVLLVAAVIGIDYLSGWARRALIGKTGTI</sequence>
<protein>
    <submittedName>
        <fullName evidence="10">Phosphonate ABC transporter, permease protein PhnE</fullName>
    </submittedName>
</protein>
<name>A0ABW9ZCK0_9HYPH</name>
<evidence type="ECO:0000313" key="10">
    <source>
        <dbReference type="EMBL" id="NBN62562.1"/>
    </source>
</evidence>
<keyword evidence="4 7" id="KW-0812">Transmembrane</keyword>
<evidence type="ECO:0000256" key="7">
    <source>
        <dbReference type="RuleBase" id="RU363032"/>
    </source>
</evidence>
<dbReference type="Pfam" id="PF00528">
    <property type="entry name" value="BPD_transp_1"/>
    <property type="match status" value="1"/>
</dbReference>
<proteinExistence type="inferred from homology"/>
<comment type="caution">
    <text evidence="10">The sequence shown here is derived from an EMBL/GenBank/DDBJ whole genome shotgun (WGS) entry which is preliminary data.</text>
</comment>
<feature type="transmembrane region" description="Helical" evidence="7">
    <location>
        <begin position="282"/>
        <end position="302"/>
    </location>
</feature>
<evidence type="ECO:0000256" key="4">
    <source>
        <dbReference type="ARBA" id="ARBA00022692"/>
    </source>
</evidence>
<evidence type="ECO:0000259" key="9">
    <source>
        <dbReference type="PROSITE" id="PS50928"/>
    </source>
</evidence>
<dbReference type="PROSITE" id="PS50928">
    <property type="entry name" value="ABC_TM1"/>
    <property type="match status" value="1"/>
</dbReference>
<dbReference type="Gene3D" id="1.10.3720.10">
    <property type="entry name" value="MetI-like"/>
    <property type="match status" value="1"/>
</dbReference>
<feature type="compositionally biased region" description="Basic residues" evidence="8">
    <location>
        <begin position="7"/>
        <end position="25"/>
    </location>
</feature>
<dbReference type="NCBIfam" id="TIGR01097">
    <property type="entry name" value="PhnE"/>
    <property type="match status" value="1"/>
</dbReference>
<comment type="subcellular location">
    <subcellularLocation>
        <location evidence="1 7">Cell membrane</location>
        <topology evidence="1 7">Multi-pass membrane protein</topology>
    </subcellularLocation>
</comment>
<feature type="region of interest" description="Disordered" evidence="8">
    <location>
        <begin position="1"/>
        <end position="25"/>
    </location>
</feature>
<keyword evidence="11" id="KW-1185">Reference proteome</keyword>
<keyword evidence="5 7" id="KW-1133">Transmembrane helix</keyword>
<feature type="transmembrane region" description="Helical" evidence="7">
    <location>
        <begin position="153"/>
        <end position="173"/>
    </location>
</feature>
<dbReference type="InterPro" id="IPR005769">
    <property type="entry name" value="PhnE/PtxC"/>
</dbReference>
<feature type="transmembrane region" description="Helical" evidence="7">
    <location>
        <begin position="314"/>
        <end position="332"/>
    </location>
</feature>
<dbReference type="InterPro" id="IPR035906">
    <property type="entry name" value="MetI-like_sf"/>
</dbReference>